<gene>
    <name evidence="3" type="ORF">P6N53_03910</name>
</gene>
<evidence type="ECO:0000256" key="1">
    <source>
        <dbReference type="SAM" id="Phobius"/>
    </source>
</evidence>
<accession>A0AAW7ZAB1</accession>
<dbReference type="PANTHER" id="PTHR41771:SF1">
    <property type="entry name" value="MEMBRANE PROTEIN"/>
    <property type="match status" value="1"/>
</dbReference>
<feature type="transmembrane region" description="Helical" evidence="1">
    <location>
        <begin position="350"/>
        <end position="372"/>
    </location>
</feature>
<keyword evidence="2" id="KW-0732">Signal</keyword>
<keyword evidence="1" id="KW-0812">Transmembrane</keyword>
<name>A0AAW7ZAB1_9FIRM</name>
<dbReference type="Proteomes" id="UP001172911">
    <property type="component" value="Unassembled WGS sequence"/>
</dbReference>
<evidence type="ECO:0000256" key="2">
    <source>
        <dbReference type="SAM" id="SignalP"/>
    </source>
</evidence>
<feature type="transmembrane region" description="Helical" evidence="1">
    <location>
        <begin position="312"/>
        <end position="330"/>
    </location>
</feature>
<organism evidence="3 4">
    <name type="scientific">Desulforamulus aquiferis</name>
    <dbReference type="NCBI Taxonomy" id="1397668"/>
    <lineage>
        <taxon>Bacteria</taxon>
        <taxon>Bacillati</taxon>
        <taxon>Bacillota</taxon>
        <taxon>Clostridia</taxon>
        <taxon>Eubacteriales</taxon>
        <taxon>Peptococcaceae</taxon>
        <taxon>Desulforamulus</taxon>
    </lineage>
</organism>
<dbReference type="PANTHER" id="PTHR41771">
    <property type="entry name" value="MEMBRANE PROTEIN-RELATED"/>
    <property type="match status" value="1"/>
</dbReference>
<feature type="transmembrane region" description="Helical" evidence="1">
    <location>
        <begin position="153"/>
        <end position="171"/>
    </location>
</feature>
<keyword evidence="4" id="KW-1185">Reference proteome</keyword>
<evidence type="ECO:0000313" key="3">
    <source>
        <dbReference type="EMBL" id="MDO7786363.1"/>
    </source>
</evidence>
<reference evidence="3" key="1">
    <citation type="journal article" date="2023" name="J. Hazard. Mater.">
        <title>Anaerobic biodegradation of pyrene and benzo[a]pyrene by a new sulfate-reducing Desulforamulus aquiferis strain DSA.</title>
        <authorList>
            <person name="Zhang Z."/>
            <person name="Sun J."/>
            <person name="Gong X."/>
            <person name="Wang C."/>
            <person name="Wang H."/>
        </authorList>
    </citation>
    <scope>NUCLEOTIDE SEQUENCE</scope>
    <source>
        <strain evidence="3">DSA</strain>
    </source>
</reference>
<keyword evidence="1" id="KW-1133">Transmembrane helix</keyword>
<feature type="transmembrane region" description="Helical" evidence="1">
    <location>
        <begin position="129"/>
        <end position="146"/>
    </location>
</feature>
<sequence>MKRFAILPILMLILSLLFAGQVLANENDIHEPAVEKEVIVRAKVLKVIEGQEIDPVMEGWVQDKEQILTVKMLSGDFKGEELILTHMVPAQLGMAVIVNPGDEVVLSLMVDEGKITGAFVSDFARDKKLYYLTGFFALIMIVIGGIKGLKSVISLGVTGAGIFYILLPMLFKGYDPILSTVFVAAVLTSFTMILVHGFNIKTFSGIIGTTSGVVVAGVLAMLVGKAARLTGFSSEEMQMLLYIPQQVDFNFQGLLFAGMIIGALGAVMDVGISVASAIEEVRRVNPLLKMKELTQAGMNVGRDIMGTMANTLILAYTGGAIPLILIFMAYEMPFLKIINLDLIATEIVRALTGSIGLILAIPITAVASGMLFTRFEKNDKPAQKKK</sequence>
<protein>
    <submittedName>
        <fullName evidence="3">YibE/F family protein</fullName>
    </submittedName>
</protein>
<feature type="transmembrane region" description="Helical" evidence="1">
    <location>
        <begin position="254"/>
        <end position="278"/>
    </location>
</feature>
<reference evidence="3" key="2">
    <citation type="submission" date="2023-03" db="EMBL/GenBank/DDBJ databases">
        <authorList>
            <person name="Zhang Z."/>
        </authorList>
    </citation>
    <scope>NUCLEOTIDE SEQUENCE</scope>
    <source>
        <strain evidence="3">DSA</strain>
    </source>
</reference>
<comment type="caution">
    <text evidence="3">The sequence shown here is derived from an EMBL/GenBank/DDBJ whole genome shotgun (WGS) entry which is preliminary data.</text>
</comment>
<dbReference type="EMBL" id="JARPTC010000004">
    <property type="protein sequence ID" value="MDO7786363.1"/>
    <property type="molecule type" value="Genomic_DNA"/>
</dbReference>
<evidence type="ECO:0000313" key="4">
    <source>
        <dbReference type="Proteomes" id="UP001172911"/>
    </source>
</evidence>
<feature type="chain" id="PRO_5043712276" evidence="2">
    <location>
        <begin position="25"/>
        <end position="386"/>
    </location>
</feature>
<dbReference type="InterPro" id="IPR012507">
    <property type="entry name" value="YibE_F"/>
</dbReference>
<feature type="signal peptide" evidence="2">
    <location>
        <begin position="1"/>
        <end position="24"/>
    </location>
</feature>
<feature type="transmembrane region" description="Helical" evidence="1">
    <location>
        <begin position="202"/>
        <end position="223"/>
    </location>
</feature>
<feature type="transmembrane region" description="Helical" evidence="1">
    <location>
        <begin position="177"/>
        <end position="195"/>
    </location>
</feature>
<dbReference type="AlphaFoldDB" id="A0AAW7ZAB1"/>
<proteinExistence type="predicted"/>
<dbReference type="Pfam" id="PF07907">
    <property type="entry name" value="YibE_F"/>
    <property type="match status" value="1"/>
</dbReference>
<dbReference type="RefSeq" id="WP_304541338.1">
    <property type="nucleotide sequence ID" value="NZ_JARPTC010000004.1"/>
</dbReference>
<keyword evidence="1" id="KW-0472">Membrane</keyword>